<gene>
    <name evidence="1" type="ORF">DARMORV10_C02P44450.1</name>
</gene>
<dbReference type="Gene3D" id="3.30.110.20">
    <property type="entry name" value="Alba-like domain"/>
    <property type="match status" value="1"/>
</dbReference>
<proteinExistence type="predicted"/>
<sequence length="196" mass="22588">MSQFPSSTKTIRRHICCPFSGLSLRTKRFFLPWKKLRLKKSYRQARRESLHRKKLRVIEEEDGDGNSNTGSCTEHIPEINIILLPAKTETHKKNMIQVSNTKKPLFFYVNLAPSLHTAITMVVTISEILKNIGLTTKKSKFFFFHDDRKAFNLIQGFFFYCSEMKNEAKGKMIEIVLGKSDNFDSLVPLVTNGKTP</sequence>
<accession>A0A816KHK3</accession>
<dbReference type="EMBL" id="HG994366">
    <property type="protein sequence ID" value="CAF1918903.1"/>
    <property type="molecule type" value="Genomic_DNA"/>
</dbReference>
<dbReference type="AlphaFoldDB" id="A0A816KHK3"/>
<dbReference type="SMR" id="A0A816KHK3"/>
<evidence type="ECO:0000313" key="1">
    <source>
        <dbReference type="EMBL" id="CAF1918903.1"/>
    </source>
</evidence>
<dbReference type="GO" id="GO:0003676">
    <property type="term" value="F:nucleic acid binding"/>
    <property type="evidence" value="ECO:0007669"/>
    <property type="project" value="InterPro"/>
</dbReference>
<dbReference type="InterPro" id="IPR036882">
    <property type="entry name" value="Alba-like_dom_sf"/>
</dbReference>
<dbReference type="InterPro" id="IPR014560">
    <property type="entry name" value="UCP030333_Alba"/>
</dbReference>
<dbReference type="PANTHER" id="PTHR31947:SF19">
    <property type="entry name" value="ALBA DNA_RNA-BINDING PROTEIN"/>
    <property type="match status" value="1"/>
</dbReference>
<organism evidence="1">
    <name type="scientific">Brassica napus</name>
    <name type="common">Rape</name>
    <dbReference type="NCBI Taxonomy" id="3708"/>
    <lineage>
        <taxon>Eukaryota</taxon>
        <taxon>Viridiplantae</taxon>
        <taxon>Streptophyta</taxon>
        <taxon>Embryophyta</taxon>
        <taxon>Tracheophyta</taxon>
        <taxon>Spermatophyta</taxon>
        <taxon>Magnoliopsida</taxon>
        <taxon>eudicotyledons</taxon>
        <taxon>Gunneridae</taxon>
        <taxon>Pentapetalae</taxon>
        <taxon>rosids</taxon>
        <taxon>malvids</taxon>
        <taxon>Brassicales</taxon>
        <taxon>Brassicaceae</taxon>
        <taxon>Brassiceae</taxon>
        <taxon>Brassica</taxon>
    </lineage>
</organism>
<dbReference type="PANTHER" id="PTHR31947">
    <property type="entry name" value="DNA/RNA-BINDING PROTEIN ALBA 3"/>
    <property type="match status" value="1"/>
</dbReference>
<dbReference type="Proteomes" id="UP001295469">
    <property type="component" value="Chromosome C02"/>
</dbReference>
<name>A0A816KHK3_BRANA</name>
<protein>
    <submittedName>
        <fullName evidence="1">(rape) hypothetical protein</fullName>
    </submittedName>
</protein>
<reference evidence="1" key="1">
    <citation type="submission" date="2021-01" db="EMBL/GenBank/DDBJ databases">
        <authorList>
            <consortium name="Genoscope - CEA"/>
            <person name="William W."/>
        </authorList>
    </citation>
    <scope>NUCLEOTIDE SEQUENCE</scope>
</reference>